<feature type="domain" description="Tc toxin complex TcA C-terminal TcB-binding" evidence="2">
    <location>
        <begin position="811"/>
        <end position="887"/>
    </location>
</feature>
<dbReference type="Proteomes" id="UP000268048">
    <property type="component" value="Chromosome"/>
</dbReference>
<protein>
    <recommendedName>
        <fullName evidence="2">Tc toxin complex TcA C-terminal TcB-binding domain-containing protein</fullName>
    </recommendedName>
</protein>
<feature type="coiled-coil region" evidence="1">
    <location>
        <begin position="429"/>
        <end position="456"/>
    </location>
</feature>
<evidence type="ECO:0000313" key="4">
    <source>
        <dbReference type="Proteomes" id="UP000268048"/>
    </source>
</evidence>
<dbReference type="EMBL" id="CP027753">
    <property type="protein sequence ID" value="AZE50340.1"/>
    <property type="molecule type" value="Genomic_DNA"/>
</dbReference>
<dbReference type="InterPro" id="IPR040840">
    <property type="entry name" value="TcA_TcB_BD"/>
</dbReference>
<gene>
    <name evidence="3" type="ORF">C4K04_4685</name>
</gene>
<keyword evidence="1" id="KW-0175">Coiled coil</keyword>
<feature type="domain" description="Tc toxin complex TcA C-terminal TcB-binding" evidence="2">
    <location>
        <begin position="589"/>
        <end position="721"/>
    </location>
</feature>
<evidence type="ECO:0000259" key="2">
    <source>
        <dbReference type="Pfam" id="PF18276"/>
    </source>
</evidence>
<organism evidence="3 4">
    <name type="scientific">Pseudomonas chlororaphis</name>
    <dbReference type="NCBI Taxonomy" id="587753"/>
    <lineage>
        <taxon>Bacteria</taxon>
        <taxon>Pseudomonadati</taxon>
        <taxon>Pseudomonadota</taxon>
        <taxon>Gammaproteobacteria</taxon>
        <taxon>Pseudomonadales</taxon>
        <taxon>Pseudomonadaceae</taxon>
        <taxon>Pseudomonas</taxon>
    </lineage>
</organism>
<proteinExistence type="predicted"/>
<evidence type="ECO:0000313" key="3">
    <source>
        <dbReference type="EMBL" id="AZE50340.1"/>
    </source>
</evidence>
<name>A0A3G7TTH9_9PSED</name>
<dbReference type="AlphaFoldDB" id="A0A3G7TTH9"/>
<reference evidence="3 4" key="1">
    <citation type="submission" date="2018-03" db="EMBL/GenBank/DDBJ databases">
        <title>Diversity of phytobeneficial traits revealed by whole-genome analysis of worldwide-isolated phenazine-producing Pseudomonas spp.</title>
        <authorList>
            <person name="Biessy A."/>
            <person name="Novinscak A."/>
            <person name="Blom J."/>
            <person name="Leger G."/>
            <person name="Thomashow L.S."/>
            <person name="Cazorla F.M."/>
            <person name="Josic D."/>
            <person name="Filion M."/>
        </authorList>
    </citation>
    <scope>NUCLEOTIDE SEQUENCE [LARGE SCALE GENOMIC DNA]</scope>
    <source>
        <strain evidence="3 4">B25</strain>
    </source>
</reference>
<evidence type="ECO:0000256" key="1">
    <source>
        <dbReference type="SAM" id="Coils"/>
    </source>
</evidence>
<sequence>MVTSALTQITYSQWNQSDAQIGSAKLVSPMNGVFTFPYDSTTYYFTFANSNPVDFKLYVQPVNYNNFAATYFAAPYFSFTKSWFYLDSTLPISISTNSGPYFYETLQLQGVEGLLSYNVQTHPIDLAHPIVSEPAPINFNSSYGLYFWEIFFYIPYLVAERYLINRKYNDSLSWYGYIFSSKGYRSTDGQLDTTSTGEVRYWNVVPLQEDDSWNTAIPPTTDANLIGMNDPMVFKLTIFLRNVNALIEQGDDYYRQLQREKLARAKICYLQAERLLGQKPQINVNSSWRNPTLGDESNAPSADVPEATSNLLQAFIGYVAGEYGNFKPPYNEELLSYWDKLEQRFYNLRHNLSLQGQPLSLPTYATPVSPMELQMRQNMGNGPGGNTVLPIPLNSQYRFVALLEKARTAVNSVTQFGSELLSLLEKNDNESLTLLLQEQQQKITELTEGIQDINTAMQKDTLTGLEEAEKSAAARAEFYHALIKNGLSTEENASINEQKEAADQIQIAGVYYLTAAAANLAPNIFGTSFGGIQWGAMFAATGLTFQLQSQALQSTANVNSMSASYDRRSQEWSQQEKNAQGEVAQLGAQIAAAKQSIAMSEKQSALYAQELKNQKAVHQQQITRFTGLTLYGWLVSRLSSLYYQLYSATLPLCLATKQALYDELGNPLNANYFAAPAWDNLYKGLLAGQGLQLELQRMENAYLEQNRRGLEIQRSVSLNDLIVSGDPLKTFSSVVAEAYQSPNISTLPVNGVSLKYNSTVEALLVILEISDLDLESACNSNDRKGRFATISVTLPTLLGPYQTVDATLNMGTTTVALSRGLDDPGIFVLDFNDPRYLPFEGLPVTSGLLTLSFYQANPATTTPPAPPGRQWALVQNLVDVIYQMRYTLKDN</sequence>
<dbReference type="Pfam" id="PF18276">
    <property type="entry name" value="TcA_TcB_BD"/>
    <property type="match status" value="2"/>
</dbReference>
<accession>A0A3G7TTH9</accession>